<accession>A0ACD5Y088</accession>
<sequence>MGRDKEIHVEQMTKKTRMKATKSANKLSPDGYYDFLVKILVVGVTGVGKSNLLSRFVEDTFSTSYFCTFCNDLKIRTIELDGKWIKLQLWDTPGHERFRTRTPVDYREAKGILLVYDVNDELSFNNIRTWKKIIELHVPEANMILVGNKADMDECKRVVTTSRGQALADEYRIKFFETSAKMNLNVEQALFSLTREIIPRLATKTDGIPKDPAPVIKQWYRSMLAFARGLFLKKK</sequence>
<evidence type="ECO:0000313" key="2">
    <source>
        <dbReference type="Proteomes" id="UP001732700"/>
    </source>
</evidence>
<name>A0ACD5Y088_AVESA</name>
<reference evidence="1" key="2">
    <citation type="submission" date="2025-09" db="UniProtKB">
        <authorList>
            <consortium name="EnsemblPlants"/>
        </authorList>
    </citation>
    <scope>IDENTIFICATION</scope>
</reference>
<dbReference type="EnsemblPlants" id="AVESA.00010b.r2.5CG0879640.1">
    <property type="protein sequence ID" value="AVESA.00010b.r2.5CG0879640.1.CDS"/>
    <property type="gene ID" value="AVESA.00010b.r2.5CG0879640"/>
</dbReference>
<proteinExistence type="predicted"/>
<protein>
    <submittedName>
        <fullName evidence="1">Uncharacterized protein</fullName>
    </submittedName>
</protein>
<evidence type="ECO:0000313" key="1">
    <source>
        <dbReference type="EnsemblPlants" id="AVESA.00010b.r2.5CG0879640.1.CDS"/>
    </source>
</evidence>
<keyword evidence="2" id="KW-1185">Reference proteome</keyword>
<dbReference type="Proteomes" id="UP001732700">
    <property type="component" value="Chromosome 5C"/>
</dbReference>
<organism evidence="1 2">
    <name type="scientific">Avena sativa</name>
    <name type="common">Oat</name>
    <dbReference type="NCBI Taxonomy" id="4498"/>
    <lineage>
        <taxon>Eukaryota</taxon>
        <taxon>Viridiplantae</taxon>
        <taxon>Streptophyta</taxon>
        <taxon>Embryophyta</taxon>
        <taxon>Tracheophyta</taxon>
        <taxon>Spermatophyta</taxon>
        <taxon>Magnoliopsida</taxon>
        <taxon>Liliopsida</taxon>
        <taxon>Poales</taxon>
        <taxon>Poaceae</taxon>
        <taxon>BOP clade</taxon>
        <taxon>Pooideae</taxon>
        <taxon>Poodae</taxon>
        <taxon>Poeae</taxon>
        <taxon>Poeae Chloroplast Group 1 (Aveneae type)</taxon>
        <taxon>Aveninae</taxon>
        <taxon>Avena</taxon>
    </lineage>
</organism>
<reference evidence="1" key="1">
    <citation type="submission" date="2021-05" db="EMBL/GenBank/DDBJ databases">
        <authorList>
            <person name="Scholz U."/>
            <person name="Mascher M."/>
            <person name="Fiebig A."/>
        </authorList>
    </citation>
    <scope>NUCLEOTIDE SEQUENCE [LARGE SCALE GENOMIC DNA]</scope>
</reference>